<protein>
    <submittedName>
        <fullName evidence="2">Uncharacterized protein</fullName>
    </submittedName>
</protein>
<proteinExistence type="predicted"/>
<feature type="compositionally biased region" description="Low complexity" evidence="1">
    <location>
        <begin position="109"/>
        <end position="134"/>
    </location>
</feature>
<sequence>MTIDQDEVPRARVLLLGSGQPSRAQLPDAYRVLAEESPKTYMPKLVDALLALRHETRDPEVTVAPAAGRKDARSARSVRRVVPQLSGPCGHGAGRVGALVDHCGGRSPVAGAGAVRRAESRAAVSSAAGEPSRR</sequence>
<dbReference type="AlphaFoldDB" id="A0A7H1PRQ7"/>
<dbReference type="KEGG" id="sgf:HEP81_00400"/>
<evidence type="ECO:0000313" key="2">
    <source>
        <dbReference type="EMBL" id="QNT90737.1"/>
    </source>
</evidence>
<accession>A0A7H1PRQ7</accession>
<dbReference type="EMBL" id="CP051006">
    <property type="protein sequence ID" value="QNT90737.1"/>
    <property type="molecule type" value="Genomic_DNA"/>
</dbReference>
<reference evidence="2 3" key="1">
    <citation type="submission" date="2020-04" db="EMBL/GenBank/DDBJ databases">
        <title>Characterization and engineering of Streptomyces griseofuscus DSM40191 as a potential heterologous host for expression of BGCs.</title>
        <authorList>
            <person name="Gren T."/>
            <person name="Whitford C.M."/>
            <person name="Mohite O.S."/>
            <person name="Joergensen T.S."/>
            <person name="Nielsen J.B."/>
            <person name="Lee S.Y."/>
            <person name="Weber T."/>
        </authorList>
    </citation>
    <scope>NUCLEOTIDE SEQUENCE [LARGE SCALE GENOMIC DNA]</scope>
    <source>
        <strain evidence="2 3">DSM 40191</strain>
    </source>
</reference>
<name>A0A7H1PRQ7_9ACTN</name>
<evidence type="ECO:0000256" key="1">
    <source>
        <dbReference type="SAM" id="MobiDB-lite"/>
    </source>
</evidence>
<dbReference type="Proteomes" id="UP000516422">
    <property type="component" value="Chromosome"/>
</dbReference>
<organism evidence="2 3">
    <name type="scientific">Streptomyces griseofuscus</name>
    <dbReference type="NCBI Taxonomy" id="146922"/>
    <lineage>
        <taxon>Bacteria</taxon>
        <taxon>Bacillati</taxon>
        <taxon>Actinomycetota</taxon>
        <taxon>Actinomycetes</taxon>
        <taxon>Kitasatosporales</taxon>
        <taxon>Streptomycetaceae</taxon>
        <taxon>Streptomyces</taxon>
    </lineage>
</organism>
<gene>
    <name evidence="2" type="ORF">HEP81_00400</name>
</gene>
<evidence type="ECO:0000313" key="3">
    <source>
        <dbReference type="Proteomes" id="UP000516422"/>
    </source>
</evidence>
<feature type="region of interest" description="Disordered" evidence="1">
    <location>
        <begin position="108"/>
        <end position="134"/>
    </location>
</feature>